<dbReference type="OrthoDB" id="7064268at2"/>
<dbReference type="Proteomes" id="UP000198403">
    <property type="component" value="Unassembled WGS sequence"/>
</dbReference>
<gene>
    <name evidence="2" type="ORF">SAMN06272737_11256</name>
</gene>
<dbReference type="AlphaFoldDB" id="A0A238X9J1"/>
<evidence type="ECO:0000313" key="3">
    <source>
        <dbReference type="Proteomes" id="UP000198403"/>
    </source>
</evidence>
<accession>A0A238X9J1</accession>
<dbReference type="InterPro" id="IPR037401">
    <property type="entry name" value="SnoaL-like"/>
</dbReference>
<dbReference type="SUPFAM" id="SSF54427">
    <property type="entry name" value="NTF2-like"/>
    <property type="match status" value="1"/>
</dbReference>
<organism evidence="2 3">
    <name type="scientific">Blastococcus mobilis</name>
    <dbReference type="NCBI Taxonomy" id="1938746"/>
    <lineage>
        <taxon>Bacteria</taxon>
        <taxon>Bacillati</taxon>
        <taxon>Actinomycetota</taxon>
        <taxon>Actinomycetes</taxon>
        <taxon>Geodermatophilales</taxon>
        <taxon>Geodermatophilaceae</taxon>
        <taxon>Blastococcus</taxon>
    </lineage>
</organism>
<reference evidence="2 3" key="1">
    <citation type="submission" date="2017-06" db="EMBL/GenBank/DDBJ databases">
        <authorList>
            <person name="Kim H.J."/>
            <person name="Triplett B.A."/>
        </authorList>
    </citation>
    <scope>NUCLEOTIDE SEQUENCE [LARGE SCALE GENOMIC DNA]</scope>
    <source>
        <strain evidence="2 3">DSM 44272</strain>
    </source>
</reference>
<feature type="domain" description="SnoaL-like" evidence="1">
    <location>
        <begin position="4"/>
        <end position="71"/>
    </location>
</feature>
<evidence type="ECO:0000259" key="1">
    <source>
        <dbReference type="Pfam" id="PF12680"/>
    </source>
</evidence>
<sequence>MLITPQGAVRGRQAVREAFTAMLGQIPDATFDVYTRIYEGDVLLTEWTAIGSNARITDGVDTLVFRDDEIRVQTVRFTLESTA</sequence>
<dbReference type="EMBL" id="FZNO01000012">
    <property type="protein sequence ID" value="SNR55231.1"/>
    <property type="molecule type" value="Genomic_DNA"/>
</dbReference>
<keyword evidence="3" id="KW-1185">Reference proteome</keyword>
<evidence type="ECO:0000313" key="2">
    <source>
        <dbReference type="EMBL" id="SNR55231.1"/>
    </source>
</evidence>
<protein>
    <submittedName>
        <fullName evidence="2">SnoaL-like domain-containing protein</fullName>
    </submittedName>
</protein>
<dbReference type="Gene3D" id="3.10.450.50">
    <property type="match status" value="1"/>
</dbReference>
<dbReference type="Pfam" id="PF12680">
    <property type="entry name" value="SnoaL_2"/>
    <property type="match status" value="1"/>
</dbReference>
<dbReference type="InterPro" id="IPR032710">
    <property type="entry name" value="NTF2-like_dom_sf"/>
</dbReference>
<proteinExistence type="predicted"/>
<name>A0A238X9J1_9ACTN</name>